<gene>
    <name evidence="2" type="ORF">LPJ53_006002</name>
</gene>
<comment type="caution">
    <text evidence="2">The sequence shown here is derived from an EMBL/GenBank/DDBJ whole genome shotgun (WGS) entry which is preliminary data.</text>
</comment>
<dbReference type="OrthoDB" id="3797628at2759"/>
<organism evidence="2 3">
    <name type="scientific">Coemansia erecta</name>
    <dbReference type="NCBI Taxonomy" id="147472"/>
    <lineage>
        <taxon>Eukaryota</taxon>
        <taxon>Fungi</taxon>
        <taxon>Fungi incertae sedis</taxon>
        <taxon>Zoopagomycota</taxon>
        <taxon>Kickxellomycotina</taxon>
        <taxon>Kickxellomycetes</taxon>
        <taxon>Kickxellales</taxon>
        <taxon>Kickxellaceae</taxon>
        <taxon>Coemansia</taxon>
    </lineage>
</organism>
<evidence type="ECO:0000313" key="3">
    <source>
        <dbReference type="Proteomes" id="UP001149813"/>
    </source>
</evidence>
<sequence length="282" mass="31327">MRIGSELMQDPVFQLLKLYSRPTHPLESALVSESFSPACADPRFPAQLAWVLSGVLKLECLGIWHWLCYLLLQLSSPDVLKESVIRSLLERSLRNSLPTVSLVPPAAADLMPSSAPIDTDDQIDFVLNHLRLPAQWLYDAYATRSRYDCDWALTHAVNSSVDVILRGEYDLIGRVLSHLDSIMLLGSTGFSNGTCTCWYTSDEVTKLKIKYSVMVSDMALVITGFIQEMTRQVPGLPTSFPAMSNTSASTAALPLAQDMRIMRTYQMARTCFNSLVGNELNA</sequence>
<dbReference type="Proteomes" id="UP001149813">
    <property type="component" value="Unassembled WGS sequence"/>
</dbReference>
<dbReference type="Pfam" id="PF12110">
    <property type="entry name" value="Nup96"/>
    <property type="match status" value="1"/>
</dbReference>
<feature type="domain" description="Nuclear pore complex protein NUP96 C-terminal" evidence="1">
    <location>
        <begin position="9"/>
        <end position="143"/>
    </location>
</feature>
<keyword evidence="3" id="KW-1185">Reference proteome</keyword>
<name>A0A9W7XR81_9FUNG</name>
<proteinExistence type="predicted"/>
<reference evidence="2" key="1">
    <citation type="submission" date="2022-07" db="EMBL/GenBank/DDBJ databases">
        <title>Phylogenomic reconstructions and comparative analyses of Kickxellomycotina fungi.</title>
        <authorList>
            <person name="Reynolds N.K."/>
            <person name="Stajich J.E."/>
            <person name="Barry K."/>
            <person name="Grigoriev I.V."/>
            <person name="Crous P."/>
            <person name="Smith M.E."/>
        </authorList>
    </citation>
    <scope>NUCLEOTIDE SEQUENCE</scope>
    <source>
        <strain evidence="2">NBRC 32514</strain>
    </source>
</reference>
<dbReference type="AlphaFoldDB" id="A0A9W7XR81"/>
<protein>
    <recommendedName>
        <fullName evidence="1">Nuclear pore complex protein NUP96 C-terminal domain-containing protein</fullName>
    </recommendedName>
</protein>
<evidence type="ECO:0000259" key="1">
    <source>
        <dbReference type="Pfam" id="PF12110"/>
    </source>
</evidence>
<evidence type="ECO:0000313" key="2">
    <source>
        <dbReference type="EMBL" id="KAJ1719191.1"/>
    </source>
</evidence>
<dbReference type="EMBL" id="JANBOJ010000460">
    <property type="protein sequence ID" value="KAJ1719191.1"/>
    <property type="molecule type" value="Genomic_DNA"/>
</dbReference>
<dbReference type="InterPro" id="IPR021967">
    <property type="entry name" value="Nup98_C"/>
</dbReference>
<accession>A0A9W7XR81</accession>